<evidence type="ECO:0000313" key="2">
    <source>
        <dbReference type="EMBL" id="MEJ8813665.1"/>
    </source>
</evidence>
<dbReference type="Proteomes" id="UP001365846">
    <property type="component" value="Unassembled WGS sequence"/>
</dbReference>
<gene>
    <name evidence="2" type="ORF">WKW77_21440</name>
</gene>
<feature type="domain" description="Glycosyltransferase 2-like" evidence="1">
    <location>
        <begin position="5"/>
        <end position="130"/>
    </location>
</feature>
<dbReference type="PANTHER" id="PTHR22916">
    <property type="entry name" value="GLYCOSYLTRANSFERASE"/>
    <property type="match status" value="1"/>
</dbReference>
<dbReference type="Gene3D" id="3.90.550.10">
    <property type="entry name" value="Spore Coat Polysaccharide Biosynthesis Protein SpsA, Chain A"/>
    <property type="match status" value="1"/>
</dbReference>
<proteinExistence type="predicted"/>
<dbReference type="InterPro" id="IPR029044">
    <property type="entry name" value="Nucleotide-diphossugar_trans"/>
</dbReference>
<name>A0ABU8VKY4_9BURK</name>
<keyword evidence="2" id="KW-0808">Transferase</keyword>
<keyword evidence="3" id="KW-1185">Reference proteome</keyword>
<keyword evidence="2" id="KW-0328">Glycosyltransferase</keyword>
<evidence type="ECO:0000313" key="3">
    <source>
        <dbReference type="Proteomes" id="UP001365846"/>
    </source>
</evidence>
<comment type="caution">
    <text evidence="2">The sequence shown here is derived from an EMBL/GenBank/DDBJ whole genome shotgun (WGS) entry which is preliminary data.</text>
</comment>
<organism evidence="2 3">
    <name type="scientific">Variovorax ureilyticus</name>
    <dbReference type="NCBI Taxonomy" id="1836198"/>
    <lineage>
        <taxon>Bacteria</taxon>
        <taxon>Pseudomonadati</taxon>
        <taxon>Pseudomonadota</taxon>
        <taxon>Betaproteobacteria</taxon>
        <taxon>Burkholderiales</taxon>
        <taxon>Comamonadaceae</taxon>
        <taxon>Variovorax</taxon>
    </lineage>
</organism>
<reference evidence="2 3" key="1">
    <citation type="submission" date="2024-03" db="EMBL/GenBank/DDBJ databases">
        <title>Novel species of the genus Variovorax.</title>
        <authorList>
            <person name="Liu Q."/>
            <person name="Xin Y.-H."/>
        </authorList>
    </citation>
    <scope>NUCLEOTIDE SEQUENCE [LARGE SCALE GENOMIC DNA]</scope>
    <source>
        <strain evidence="2 3">KACC 18899</strain>
    </source>
</reference>
<dbReference type="PANTHER" id="PTHR22916:SF3">
    <property type="entry name" value="UDP-GLCNAC:BETAGAL BETA-1,3-N-ACETYLGLUCOSAMINYLTRANSFERASE-LIKE PROTEIN 1"/>
    <property type="match status" value="1"/>
</dbReference>
<dbReference type="GO" id="GO:0016757">
    <property type="term" value="F:glycosyltransferase activity"/>
    <property type="evidence" value="ECO:0007669"/>
    <property type="project" value="UniProtKB-KW"/>
</dbReference>
<dbReference type="EMBL" id="JBBKZU010000009">
    <property type="protein sequence ID" value="MEJ8813665.1"/>
    <property type="molecule type" value="Genomic_DNA"/>
</dbReference>
<dbReference type="EC" id="2.4.-.-" evidence="2"/>
<sequence>MPEFSVIIPCYKQAHLLPAAIESALAQSRDVDLEVIVVDDGSPDDASEVASRYEGVIVIRQPNAGLCAARNRGILRSSGRYLLFLDSDDYLRPGMLAAAARAFAQSPDLDVVHGLADVVDEGGEKVIGEFGGQDIGRDALHRLLQKNIGPPNTFVVRREMLSQVGLFDVGLRSCEDWDLWLRIAGRGGKFGLARDMRSVYRMVPGSMSKNVEVMWRTGRAVIGRNARAHANCPSCREARRAGMVGFSLSMRPLLRDLIRSPGGKSRAAGILLRNPSLLGWQLRRFLRIDR</sequence>
<dbReference type="Pfam" id="PF00535">
    <property type="entry name" value="Glycos_transf_2"/>
    <property type="match status" value="1"/>
</dbReference>
<protein>
    <submittedName>
        <fullName evidence="2">Glycosyltransferase</fullName>
        <ecNumber evidence="2">2.4.-.-</ecNumber>
    </submittedName>
</protein>
<dbReference type="SUPFAM" id="SSF53448">
    <property type="entry name" value="Nucleotide-diphospho-sugar transferases"/>
    <property type="match status" value="1"/>
</dbReference>
<dbReference type="RefSeq" id="WP_340358902.1">
    <property type="nucleotide sequence ID" value="NZ_JBBKZU010000009.1"/>
</dbReference>
<evidence type="ECO:0000259" key="1">
    <source>
        <dbReference type="Pfam" id="PF00535"/>
    </source>
</evidence>
<accession>A0ABU8VKY4</accession>
<dbReference type="InterPro" id="IPR001173">
    <property type="entry name" value="Glyco_trans_2-like"/>
</dbReference>